<dbReference type="Gene3D" id="1.25.10.10">
    <property type="entry name" value="Leucine-rich Repeat Variant"/>
    <property type="match status" value="1"/>
</dbReference>
<reference evidence="2" key="1">
    <citation type="submission" date="2025-08" db="UniProtKB">
        <authorList>
            <consortium name="RefSeq"/>
        </authorList>
    </citation>
    <scope>IDENTIFICATION</scope>
</reference>
<evidence type="ECO:0000313" key="2">
    <source>
        <dbReference type="RefSeq" id="XP_039134891.1"/>
    </source>
</evidence>
<dbReference type="RefSeq" id="XP_039134891.1">
    <property type="nucleotide sequence ID" value="XM_039278957.1"/>
</dbReference>
<dbReference type="GO" id="GO:0019888">
    <property type="term" value="F:protein phosphatase regulator activity"/>
    <property type="evidence" value="ECO:0007669"/>
    <property type="project" value="InterPro"/>
</dbReference>
<sequence>MGALRNAPRCSSMKKEPATLKQLFDMDAKLHAISSSTLLLPSSETETDQLISMISYCTYVFTFTDPLESPLQHELKRHKLLHILSAVRSPKEGLLNNDRFLSSLVAMLAVNLFRSIPPPVNPCFPPDTLDEESPAIAFTPSWPHLHIVYDILATLVSSADAEVLQSQINQCFLSSLISLFHSEDLRERDRLKNVYHQMYSKLTSNRAFMRKSMKNVFLQFVCDAERHCGIGELLEIWGSIINGFTVPLKEEHKQFLVNVLLPLHKHKAMTAYHQQLSYCISQFLQKGAELTGVVVRRILRYWPVTNCHKELVLISEIEELVLSVELEQLDEVAVSLCSQIAKCLNSTNSQVAEKALYLWNNEQFVKMAMQSKEGVFPAVVESLENNINYHWNKSVQDLTISVKKMIEELEPRLYTKCLLDLKHQKSISTQEEKKRKERWERLELAATNNHLFLQPNCASSASH</sequence>
<dbReference type="SUPFAM" id="SSF48371">
    <property type="entry name" value="ARM repeat"/>
    <property type="match status" value="1"/>
</dbReference>
<dbReference type="FunFam" id="1.25.10.10:FF:000331">
    <property type="entry name" value="Phosphoprotein phosphatase, putative"/>
    <property type="match status" value="1"/>
</dbReference>
<protein>
    <submittedName>
        <fullName evidence="2">Serine/threonine protein phosphatase 2A 57 kDa regulatory subunit B' alpha isoform-like</fullName>
    </submittedName>
</protein>
<proteinExistence type="predicted"/>
<dbReference type="Pfam" id="PF01603">
    <property type="entry name" value="B56"/>
    <property type="match status" value="1"/>
</dbReference>
<dbReference type="GO" id="GO:0007165">
    <property type="term" value="P:signal transduction"/>
    <property type="evidence" value="ECO:0007669"/>
    <property type="project" value="InterPro"/>
</dbReference>
<name>A0AB40C548_DIOCR</name>
<dbReference type="InterPro" id="IPR002554">
    <property type="entry name" value="PP2A_B56"/>
</dbReference>
<accession>A0AB40C548</accession>
<organism evidence="1 2">
    <name type="scientific">Dioscorea cayennensis subsp. rotundata</name>
    <name type="common">White Guinea yam</name>
    <name type="synonym">Dioscorea rotundata</name>
    <dbReference type="NCBI Taxonomy" id="55577"/>
    <lineage>
        <taxon>Eukaryota</taxon>
        <taxon>Viridiplantae</taxon>
        <taxon>Streptophyta</taxon>
        <taxon>Embryophyta</taxon>
        <taxon>Tracheophyta</taxon>
        <taxon>Spermatophyta</taxon>
        <taxon>Magnoliopsida</taxon>
        <taxon>Liliopsida</taxon>
        <taxon>Dioscoreales</taxon>
        <taxon>Dioscoreaceae</taxon>
        <taxon>Dioscorea</taxon>
    </lineage>
</organism>
<dbReference type="GeneID" id="120272194"/>
<dbReference type="InterPro" id="IPR011989">
    <property type="entry name" value="ARM-like"/>
</dbReference>
<dbReference type="Proteomes" id="UP001515500">
    <property type="component" value="Chromosome 11"/>
</dbReference>
<dbReference type="PANTHER" id="PTHR10257:SF28">
    <property type="entry name" value="SERINE_THREONINE PROTEIN PHOSPHATASE 2A REGULATORY SUBUNIT"/>
    <property type="match status" value="1"/>
</dbReference>
<dbReference type="PANTHER" id="PTHR10257">
    <property type="entry name" value="SERINE/THREONINE PROTEIN PHOSPHATASE 2A PP2A REGULATORY SUBUNIT B"/>
    <property type="match status" value="1"/>
</dbReference>
<dbReference type="GO" id="GO:0000159">
    <property type="term" value="C:protein phosphatase type 2A complex"/>
    <property type="evidence" value="ECO:0007669"/>
    <property type="project" value="InterPro"/>
</dbReference>
<gene>
    <name evidence="2" type="primary">LOC120272194</name>
</gene>
<keyword evidence="1" id="KW-1185">Reference proteome</keyword>
<dbReference type="InterPro" id="IPR016024">
    <property type="entry name" value="ARM-type_fold"/>
</dbReference>
<dbReference type="AlphaFoldDB" id="A0AB40C548"/>
<evidence type="ECO:0000313" key="1">
    <source>
        <dbReference type="Proteomes" id="UP001515500"/>
    </source>
</evidence>